<name>F9F5R7_FUSOF</name>
<protein>
    <submittedName>
        <fullName evidence="2">Uncharacterized protein</fullName>
    </submittedName>
</protein>
<organism evidence="2">
    <name type="scientific">Fusarium oxysporum (strain Fo5176)</name>
    <name type="common">Fusarium vascular wilt</name>
    <dbReference type="NCBI Taxonomy" id="660025"/>
    <lineage>
        <taxon>Eukaryota</taxon>
        <taxon>Fungi</taxon>
        <taxon>Dikarya</taxon>
        <taxon>Ascomycota</taxon>
        <taxon>Pezizomycotina</taxon>
        <taxon>Sordariomycetes</taxon>
        <taxon>Hypocreomycetidae</taxon>
        <taxon>Hypocreales</taxon>
        <taxon>Nectriaceae</taxon>
        <taxon>Fusarium</taxon>
        <taxon>Fusarium oxysporum species complex</taxon>
    </lineage>
</organism>
<evidence type="ECO:0000256" key="1">
    <source>
        <dbReference type="SAM" id="MobiDB-lite"/>
    </source>
</evidence>
<sequence>MALITPRVEDRLITWRIPLGQGAIVHVSLDDCEYYVYWLFDYPERSDGIDLEVAIDRIPYESRLGMSRRLWTTISNTSSSLMISNPPDTTPNLPIQRPCR</sequence>
<dbReference type="AlphaFoldDB" id="F9F5R7"/>
<feature type="compositionally biased region" description="Polar residues" evidence="1">
    <location>
        <begin position="81"/>
        <end position="93"/>
    </location>
</feature>
<dbReference type="EMBL" id="AFQF01000610">
    <property type="protein sequence ID" value="EGU87738.1"/>
    <property type="molecule type" value="Genomic_DNA"/>
</dbReference>
<comment type="caution">
    <text evidence="2">The sequence shown here is derived from an EMBL/GenBank/DDBJ whole genome shotgun (WGS) entry which is preliminary data.</text>
</comment>
<accession>F9F5R7</accession>
<reference evidence="2" key="1">
    <citation type="journal article" date="2012" name="Mol. Plant Microbe Interact.">
        <title>A highly conserved effector in Fusarium oxysporum is required for full virulence on Arabidopsis.</title>
        <authorList>
            <person name="Thatcher L.F."/>
            <person name="Gardiner D.M."/>
            <person name="Kazan K."/>
            <person name="Manners J."/>
        </authorList>
    </citation>
    <scope>NUCLEOTIDE SEQUENCE [LARGE SCALE GENOMIC DNA]</scope>
    <source>
        <strain evidence="2">Fo5176</strain>
    </source>
</reference>
<evidence type="ECO:0000313" key="2">
    <source>
        <dbReference type="EMBL" id="EGU87738.1"/>
    </source>
</evidence>
<gene>
    <name evidence="2" type="ORF">FOXB_01742</name>
</gene>
<proteinExistence type="predicted"/>
<dbReference type="OrthoDB" id="300709at2759"/>
<feature type="region of interest" description="Disordered" evidence="1">
    <location>
        <begin position="81"/>
        <end position="100"/>
    </location>
</feature>
<dbReference type="STRING" id="660025.F9F5R7"/>